<feature type="compositionally biased region" description="Acidic residues" evidence="5">
    <location>
        <begin position="94"/>
        <end position="111"/>
    </location>
</feature>
<dbReference type="SUPFAM" id="SSF57850">
    <property type="entry name" value="RING/U-box"/>
    <property type="match status" value="1"/>
</dbReference>
<dbReference type="InterPro" id="IPR013083">
    <property type="entry name" value="Znf_RING/FYVE/PHD"/>
</dbReference>
<dbReference type="Pfam" id="PF13765">
    <property type="entry name" value="PRY"/>
    <property type="match status" value="1"/>
</dbReference>
<evidence type="ECO:0000259" key="8">
    <source>
        <dbReference type="PROSITE" id="PS50188"/>
    </source>
</evidence>
<name>A0A6I8NJW3_ORNAN</name>
<feature type="region of interest" description="Disordered" evidence="5">
    <location>
        <begin position="510"/>
        <end position="570"/>
    </location>
</feature>
<dbReference type="InParanoid" id="A0A6I8NJW3"/>
<keyword evidence="1" id="KW-0479">Metal-binding</keyword>
<dbReference type="GO" id="GO:0045087">
    <property type="term" value="P:innate immune response"/>
    <property type="evidence" value="ECO:0000318"/>
    <property type="project" value="GO_Central"/>
</dbReference>
<dbReference type="GeneID" id="100091966"/>
<dbReference type="InterPro" id="IPR017907">
    <property type="entry name" value="Znf_RING_CS"/>
</dbReference>
<dbReference type="Pfam" id="PF00622">
    <property type="entry name" value="SPRY"/>
    <property type="match status" value="1"/>
</dbReference>
<dbReference type="InterPro" id="IPR000315">
    <property type="entry name" value="Znf_B-box"/>
</dbReference>
<keyword evidence="3" id="KW-0862">Zinc</keyword>
<feature type="domain" description="B box-type" evidence="7">
    <location>
        <begin position="226"/>
        <end position="267"/>
    </location>
</feature>
<evidence type="ECO:0000313" key="10">
    <source>
        <dbReference type="Proteomes" id="UP000002279"/>
    </source>
</evidence>
<dbReference type="Pfam" id="PF15227">
    <property type="entry name" value="zf-C3HC4_4"/>
    <property type="match status" value="1"/>
</dbReference>
<dbReference type="InterPro" id="IPR001841">
    <property type="entry name" value="Znf_RING"/>
</dbReference>
<feature type="compositionally biased region" description="Acidic residues" evidence="5">
    <location>
        <begin position="52"/>
        <end position="68"/>
    </location>
</feature>
<dbReference type="PROSITE" id="PS50089">
    <property type="entry name" value="ZF_RING_2"/>
    <property type="match status" value="1"/>
</dbReference>
<dbReference type="RefSeq" id="XP_028912059.1">
    <property type="nucleotide sequence ID" value="XM_029056226.1"/>
</dbReference>
<feature type="compositionally biased region" description="Low complexity" evidence="5">
    <location>
        <begin position="69"/>
        <end position="78"/>
    </location>
</feature>
<gene>
    <name evidence="9" type="primary">TRIM41</name>
</gene>
<dbReference type="PROSITE" id="PS50188">
    <property type="entry name" value="B302_SPRY"/>
    <property type="match status" value="1"/>
</dbReference>
<dbReference type="FunFam" id="3.30.160.60:FF:000486">
    <property type="entry name" value="E3 ubiquitin-protein ligase TRIM41 isoform X2"/>
    <property type="match status" value="1"/>
</dbReference>
<dbReference type="SUPFAM" id="SSF57845">
    <property type="entry name" value="B-box zinc-binding domain"/>
    <property type="match status" value="1"/>
</dbReference>
<dbReference type="OMA" id="WDTPMRE"/>
<dbReference type="CDD" id="cd19762">
    <property type="entry name" value="Bbox2_TRIM7-like"/>
    <property type="match status" value="1"/>
</dbReference>
<dbReference type="InterPro" id="IPR003879">
    <property type="entry name" value="Butyrophylin_SPRY"/>
</dbReference>
<dbReference type="SMART" id="SM00589">
    <property type="entry name" value="PRY"/>
    <property type="match status" value="1"/>
</dbReference>
<dbReference type="Gene3D" id="3.30.160.60">
    <property type="entry name" value="Classic Zinc Finger"/>
    <property type="match status" value="1"/>
</dbReference>
<dbReference type="InterPro" id="IPR043136">
    <property type="entry name" value="B30.2/SPRY_sf"/>
</dbReference>
<evidence type="ECO:0000256" key="4">
    <source>
        <dbReference type="PROSITE-ProRule" id="PRU00024"/>
    </source>
</evidence>
<evidence type="ECO:0000313" key="9">
    <source>
        <dbReference type="Ensembl" id="ENSOANP00000041376.1"/>
    </source>
</evidence>
<evidence type="ECO:0000256" key="1">
    <source>
        <dbReference type="ARBA" id="ARBA00022723"/>
    </source>
</evidence>
<dbReference type="Gene3D" id="2.60.120.920">
    <property type="match status" value="1"/>
</dbReference>
<dbReference type="GeneTree" id="ENSGT00940000154294"/>
<dbReference type="GO" id="GO:0061630">
    <property type="term" value="F:ubiquitin protein ligase activity"/>
    <property type="evidence" value="ECO:0000318"/>
    <property type="project" value="GO_Central"/>
</dbReference>
<feature type="region of interest" description="Disordered" evidence="5">
    <location>
        <begin position="143"/>
        <end position="182"/>
    </location>
</feature>
<dbReference type="Gene3D" id="3.30.40.10">
    <property type="entry name" value="Zinc/RING finger domain, C3HC4 (zinc finger)"/>
    <property type="match status" value="1"/>
</dbReference>
<evidence type="ECO:0000259" key="7">
    <source>
        <dbReference type="PROSITE" id="PS50119"/>
    </source>
</evidence>
<evidence type="ECO:0000256" key="5">
    <source>
        <dbReference type="SAM" id="MobiDB-lite"/>
    </source>
</evidence>
<protein>
    <submittedName>
        <fullName evidence="9">Tripartite motif containing 41</fullName>
    </submittedName>
</protein>
<dbReference type="SMART" id="SM00336">
    <property type="entry name" value="BBOX"/>
    <property type="match status" value="1"/>
</dbReference>
<dbReference type="PROSITE" id="PS50119">
    <property type="entry name" value="ZF_BBOX"/>
    <property type="match status" value="1"/>
</dbReference>
<dbReference type="InterPro" id="IPR001870">
    <property type="entry name" value="B30.2/SPRY"/>
</dbReference>
<dbReference type="KEGG" id="oaa:100091966"/>
<feature type="region of interest" description="Disordered" evidence="5">
    <location>
        <begin position="52"/>
        <end position="111"/>
    </location>
</feature>
<feature type="domain" description="B30.2/SPRY" evidence="8">
    <location>
        <begin position="417"/>
        <end position="664"/>
    </location>
</feature>
<organism evidence="9 10">
    <name type="scientific">Ornithorhynchus anatinus</name>
    <name type="common">Duckbill platypus</name>
    <dbReference type="NCBI Taxonomy" id="9258"/>
    <lineage>
        <taxon>Eukaryota</taxon>
        <taxon>Metazoa</taxon>
        <taxon>Chordata</taxon>
        <taxon>Craniata</taxon>
        <taxon>Vertebrata</taxon>
        <taxon>Euteleostomi</taxon>
        <taxon>Mammalia</taxon>
        <taxon>Monotremata</taxon>
        <taxon>Ornithorhynchidae</taxon>
        <taxon>Ornithorhynchus</taxon>
    </lineage>
</organism>
<feature type="compositionally biased region" description="Basic residues" evidence="5">
    <location>
        <begin position="550"/>
        <end position="565"/>
    </location>
</feature>
<reference evidence="9" key="2">
    <citation type="submission" date="2025-08" db="UniProtKB">
        <authorList>
            <consortium name="Ensembl"/>
        </authorList>
    </citation>
    <scope>IDENTIFICATION</scope>
    <source>
        <strain evidence="9">Glennie</strain>
    </source>
</reference>
<dbReference type="PANTHER" id="PTHR24103">
    <property type="entry name" value="E3 UBIQUITIN-PROTEIN LIGASE TRIM"/>
    <property type="match status" value="1"/>
</dbReference>
<dbReference type="SMART" id="SM00449">
    <property type="entry name" value="SPRY"/>
    <property type="match status" value="1"/>
</dbReference>
<reference evidence="9 10" key="1">
    <citation type="journal article" date="2008" name="Nature">
        <title>Genome analysis of the platypus reveals unique signatures of evolution.</title>
        <authorList>
            <person name="Warren W.C."/>
            <person name="Hillier L.W."/>
            <person name="Marshall Graves J.A."/>
            <person name="Birney E."/>
            <person name="Ponting C.P."/>
            <person name="Grutzner F."/>
            <person name="Belov K."/>
            <person name="Miller W."/>
            <person name="Clarke L."/>
            <person name="Chinwalla A.T."/>
            <person name="Yang S.P."/>
            <person name="Heger A."/>
            <person name="Locke D.P."/>
            <person name="Miethke P."/>
            <person name="Waters P.D."/>
            <person name="Veyrunes F."/>
            <person name="Fulton L."/>
            <person name="Fulton B."/>
            <person name="Graves T."/>
            <person name="Wallis J."/>
            <person name="Puente X.S."/>
            <person name="Lopez-Otin C."/>
            <person name="Ordonez G.R."/>
            <person name="Eichler E.E."/>
            <person name="Chen L."/>
            <person name="Cheng Z."/>
            <person name="Deakin J.E."/>
            <person name="Alsop A."/>
            <person name="Thompson K."/>
            <person name="Kirby P."/>
            <person name="Papenfuss A.T."/>
            <person name="Wakefield M.J."/>
            <person name="Olender T."/>
            <person name="Lancet D."/>
            <person name="Huttley G.A."/>
            <person name="Smit A.F."/>
            <person name="Pask A."/>
            <person name="Temple-Smith P."/>
            <person name="Batzer M.A."/>
            <person name="Walker J.A."/>
            <person name="Konkel M.K."/>
            <person name="Harris R.S."/>
            <person name="Whittington C.M."/>
            <person name="Wong E.S."/>
            <person name="Gemmell N.J."/>
            <person name="Buschiazzo E."/>
            <person name="Vargas Jentzsch I.M."/>
            <person name="Merkel A."/>
            <person name="Schmitz J."/>
            <person name="Zemann A."/>
            <person name="Churakov G."/>
            <person name="Kriegs J.O."/>
            <person name="Brosius J."/>
            <person name="Murchison E.P."/>
            <person name="Sachidanandam R."/>
            <person name="Smith C."/>
            <person name="Hannon G.J."/>
            <person name="Tsend-Ayush E."/>
            <person name="McMillan D."/>
            <person name="Attenborough R."/>
            <person name="Rens W."/>
            <person name="Ferguson-Smith M."/>
            <person name="Lefevre C.M."/>
            <person name="Sharp J.A."/>
            <person name="Nicholas K.R."/>
            <person name="Ray D.A."/>
            <person name="Kube M."/>
            <person name="Reinhardt R."/>
            <person name="Pringle T.H."/>
            <person name="Taylor J."/>
            <person name="Jones R.C."/>
            <person name="Nixon B."/>
            <person name="Dacheux J.L."/>
            <person name="Niwa H."/>
            <person name="Sekita Y."/>
            <person name="Huang X."/>
            <person name="Stark A."/>
            <person name="Kheradpour P."/>
            <person name="Kellis M."/>
            <person name="Flicek P."/>
            <person name="Chen Y."/>
            <person name="Webber C."/>
            <person name="Hardison R."/>
            <person name="Nelson J."/>
            <person name="Hallsworth-Pepin K."/>
            <person name="Delehaunty K."/>
            <person name="Markovic C."/>
            <person name="Minx P."/>
            <person name="Feng Y."/>
            <person name="Kremitzki C."/>
            <person name="Mitreva M."/>
            <person name="Glasscock J."/>
            <person name="Wylie T."/>
            <person name="Wohldmann P."/>
            <person name="Thiru P."/>
            <person name="Nhan M.N."/>
            <person name="Pohl C.S."/>
            <person name="Smith S.M."/>
            <person name="Hou S."/>
            <person name="Nefedov M."/>
            <person name="de Jong P.J."/>
            <person name="Renfree M.B."/>
            <person name="Mardis E.R."/>
            <person name="Wilson R.K."/>
        </authorList>
    </citation>
    <scope>NUCLEOTIDE SEQUENCE [LARGE SCALE GENOMIC DNA]</scope>
    <source>
        <strain evidence="9 10">Glennie</strain>
    </source>
</reference>
<dbReference type="GO" id="GO:0008270">
    <property type="term" value="F:zinc ion binding"/>
    <property type="evidence" value="ECO:0007669"/>
    <property type="project" value="UniProtKB-KW"/>
</dbReference>
<evidence type="ECO:0000256" key="2">
    <source>
        <dbReference type="ARBA" id="ARBA00022771"/>
    </source>
</evidence>
<feature type="compositionally biased region" description="Acidic residues" evidence="5">
    <location>
        <begin position="143"/>
        <end position="168"/>
    </location>
</feature>
<dbReference type="Pfam" id="PF00643">
    <property type="entry name" value="zf-B_box"/>
    <property type="match status" value="1"/>
</dbReference>
<dbReference type="InterPro" id="IPR003877">
    <property type="entry name" value="SPRY_dom"/>
</dbReference>
<dbReference type="SMART" id="SM00184">
    <property type="entry name" value="RING"/>
    <property type="match status" value="1"/>
</dbReference>
<dbReference type="PRINTS" id="PR01407">
    <property type="entry name" value="BUTYPHLNCDUF"/>
</dbReference>
<dbReference type="InterPro" id="IPR013320">
    <property type="entry name" value="ConA-like_dom_sf"/>
</dbReference>
<dbReference type="Ensembl" id="ENSOANT00000071095.1">
    <property type="protein sequence ID" value="ENSOANP00000041376.1"/>
    <property type="gene ID" value="ENSOANG00000047404.1"/>
</dbReference>
<keyword evidence="10" id="KW-1185">Reference proteome</keyword>
<proteinExistence type="predicted"/>
<evidence type="ECO:0000256" key="3">
    <source>
        <dbReference type="ARBA" id="ARBA00022833"/>
    </source>
</evidence>
<dbReference type="CTD" id="90933"/>
<dbReference type="FunCoup" id="A0A6I8NJW3">
    <property type="interactions" value="2688"/>
</dbReference>
<dbReference type="Proteomes" id="UP000002279">
    <property type="component" value="Chromosome X5"/>
</dbReference>
<dbReference type="PROSITE" id="PS00518">
    <property type="entry name" value="ZF_RING_1"/>
    <property type="match status" value="1"/>
</dbReference>
<keyword evidence="2 4" id="KW-0863">Zinc-finger</keyword>
<dbReference type="Bgee" id="ENSOANG00000047404">
    <property type="expression patterns" value="Expressed in ovary and 7 other cell types or tissues"/>
</dbReference>
<reference evidence="9" key="3">
    <citation type="submission" date="2025-09" db="UniProtKB">
        <authorList>
            <consortium name="Ensembl"/>
        </authorList>
    </citation>
    <scope>IDENTIFICATION</scope>
    <source>
        <strain evidence="9">Glennie</strain>
    </source>
</reference>
<feature type="domain" description="RING-type" evidence="6">
    <location>
        <begin position="20"/>
        <end position="46"/>
    </location>
</feature>
<dbReference type="AlphaFoldDB" id="A0A6I8NJW3"/>
<dbReference type="InterPro" id="IPR050143">
    <property type="entry name" value="TRIM/RBCC"/>
</dbReference>
<evidence type="ECO:0000259" key="6">
    <source>
        <dbReference type="PROSITE" id="PS50089"/>
    </source>
</evidence>
<dbReference type="SUPFAM" id="SSF49899">
    <property type="entry name" value="Concanavalin A-like lectins/glucanases"/>
    <property type="match status" value="1"/>
</dbReference>
<dbReference type="OrthoDB" id="1630758at2759"/>
<sequence length="664" mass="74232">MAGPVSLPNPVQTLQEEAVCAICLDYFTDPVSIGCGHNFCRACVTQLWGREEDEEDVREEEEGEEEEAAAAASVAAVVTGDEDPSDWDTPMREEEYEGDMEDEEEEEADDEEFWNAGFDGDMWEDMDYVWEEDDENFDYFLEEEEEEEDEDEDDDEALEEEEEEELEDGPSSSASSQPRRRFTCPQCRKTFPHRSFRPNLQLANMVQIIKQMHPNPRRGSRGGGGLDQGFCPKHQEALKLFCEVDKEAICVVCRESRSHKQHSVVPLEEVVQEFKVKLQSQLEPLKKQLDAVLKLKAKEEKKITELKGQMKLELQTVTSKFSRLARFLAEEQAGLEQWLRGRHEAQLDRAGATMTQLGERASHLNCLIAEVQECSQQGTLRLLKDIKETFDRCEEVQLQPLDISSSVLCHPHNQDFMMDVIVRKMSRTFCQAGRADLTLDPDTAHPALSLSPDCRAVRLGDRRPAPPGRPKRLPADLAVLGAQGFRSGRHYWEVEVSGRRGWAVGVAREGAWPPEGSGASRGGGGASRDGTAGACALPSAAAAAASTTGRPRHRPHHHHHHRHRPGSLPPGATVAAAALQPDIWILSSNGKRYQAQSSSEQVLLSPGDKLRRLGLYLDCEGGHLGFYNADTLAHVYTFSNAFLGDRVFPYFRVLSKGTRIRLCP</sequence>
<accession>A0A6I8NJW3</accession>
<dbReference type="InterPro" id="IPR006574">
    <property type="entry name" value="PRY"/>
</dbReference>
<feature type="compositionally biased region" description="Low complexity" evidence="5">
    <location>
        <begin position="528"/>
        <end position="549"/>
    </location>
</feature>